<comment type="caution">
    <text evidence="6">The sequence shown here is derived from an EMBL/GenBank/DDBJ whole genome shotgun (WGS) entry which is preliminary data.</text>
</comment>
<dbReference type="GO" id="GO:0046872">
    <property type="term" value="F:metal ion binding"/>
    <property type="evidence" value="ECO:0007669"/>
    <property type="project" value="UniProtKB-KW"/>
</dbReference>
<keyword evidence="4" id="KW-0472">Membrane</keyword>
<dbReference type="GO" id="GO:0051536">
    <property type="term" value="F:iron-sulfur cluster binding"/>
    <property type="evidence" value="ECO:0007669"/>
    <property type="project" value="UniProtKB-KW"/>
</dbReference>
<gene>
    <name evidence="6" type="ORF">CRD60_01545</name>
</gene>
<keyword evidence="7" id="KW-1185">Reference proteome</keyword>
<dbReference type="InterPro" id="IPR036008">
    <property type="entry name" value="Aconitase_4Fe-4S_dom"/>
</dbReference>
<dbReference type="InterPro" id="IPR006249">
    <property type="entry name" value="Aconitase/IRP2"/>
</dbReference>
<evidence type="ECO:0000256" key="4">
    <source>
        <dbReference type="SAM" id="Phobius"/>
    </source>
</evidence>
<keyword evidence="4" id="KW-1133">Transmembrane helix</keyword>
<dbReference type="InterPro" id="IPR015931">
    <property type="entry name" value="Acnase/IPM_dHydase_lsu_aba_1/3"/>
</dbReference>
<evidence type="ECO:0000259" key="5">
    <source>
        <dbReference type="Pfam" id="PF00330"/>
    </source>
</evidence>
<keyword evidence="2" id="KW-0408">Iron</keyword>
<evidence type="ECO:0000256" key="1">
    <source>
        <dbReference type="ARBA" id="ARBA00022723"/>
    </source>
</evidence>
<dbReference type="Pfam" id="PF00330">
    <property type="entry name" value="Aconitase"/>
    <property type="match status" value="1"/>
</dbReference>
<organism evidence="6 7">
    <name type="scientific">Bifidobacterium aemilianum</name>
    <dbReference type="NCBI Taxonomy" id="2493120"/>
    <lineage>
        <taxon>Bacteria</taxon>
        <taxon>Bacillati</taxon>
        <taxon>Actinomycetota</taxon>
        <taxon>Actinomycetes</taxon>
        <taxon>Bifidobacteriales</taxon>
        <taxon>Bifidobacteriaceae</taxon>
        <taxon>Bifidobacterium</taxon>
    </lineage>
</organism>
<keyword evidence="4" id="KW-0812">Transmembrane</keyword>
<feature type="transmembrane region" description="Helical" evidence="4">
    <location>
        <begin position="40"/>
        <end position="61"/>
    </location>
</feature>
<feature type="domain" description="Aconitase/3-isopropylmalate dehydratase large subunit alpha/beta/alpha" evidence="5">
    <location>
        <begin position="27"/>
        <end position="62"/>
    </location>
</feature>
<evidence type="ECO:0000313" key="7">
    <source>
        <dbReference type="Proteomes" id="UP000252530"/>
    </source>
</evidence>
<keyword evidence="3" id="KW-0411">Iron-sulfur</keyword>
<dbReference type="AlphaFoldDB" id="A0A366K9Z4"/>
<keyword evidence="1" id="KW-0479">Metal-binding</keyword>
<reference evidence="6 7" key="1">
    <citation type="submission" date="2017-10" db="EMBL/GenBank/DDBJ databases">
        <title>Bifidobacterium xylocopum sp. nov. and Bifidobacterium aemilianum sp. nov., from the carpenter bee (Xylocopa violacea) digestive tract.</title>
        <authorList>
            <person name="Alberoni D."/>
            <person name="Baffoni L."/>
            <person name="Di Gioia D."/>
            <person name="Gaggia F."/>
            <person name="Biavati B."/>
        </authorList>
    </citation>
    <scope>NUCLEOTIDE SEQUENCE [LARGE SCALE GENOMIC DNA]</scope>
    <source>
        <strain evidence="6 7">XV10</strain>
    </source>
</reference>
<protein>
    <recommendedName>
        <fullName evidence="5">Aconitase/3-isopropylmalate dehydratase large subunit alpha/beta/alpha domain-containing protein</fullName>
    </recommendedName>
</protein>
<dbReference type="Proteomes" id="UP000252530">
    <property type="component" value="Unassembled WGS sequence"/>
</dbReference>
<sequence length="91" mass="10067">MCHLHRQLRTLHPAIEEAIGASGIPTVAFLSGNRNFESRIHPLITGNYLASPFLVVAYALVGNMRVDLQTQPLGHDQAGQLVYLRDIWTSS</sequence>
<dbReference type="Gene3D" id="3.30.499.10">
    <property type="entry name" value="Aconitase, domain 3"/>
    <property type="match status" value="1"/>
</dbReference>
<evidence type="ECO:0000256" key="3">
    <source>
        <dbReference type="ARBA" id="ARBA00023014"/>
    </source>
</evidence>
<name>A0A366K9Z4_9BIFI</name>
<evidence type="ECO:0000256" key="2">
    <source>
        <dbReference type="ARBA" id="ARBA00023004"/>
    </source>
</evidence>
<proteinExistence type="predicted"/>
<evidence type="ECO:0000313" key="6">
    <source>
        <dbReference type="EMBL" id="RBP98560.1"/>
    </source>
</evidence>
<dbReference type="InterPro" id="IPR001030">
    <property type="entry name" value="Acoase/IPM_deHydtase_lsu_aba"/>
</dbReference>
<dbReference type="PANTHER" id="PTHR11670">
    <property type="entry name" value="ACONITASE/IRON-RESPONSIVE ELEMENT FAMILY MEMBER"/>
    <property type="match status" value="1"/>
</dbReference>
<accession>A0A366K9Z4</accession>
<dbReference type="EMBL" id="PDCG01000001">
    <property type="protein sequence ID" value="RBP98560.1"/>
    <property type="molecule type" value="Genomic_DNA"/>
</dbReference>
<dbReference type="SUPFAM" id="SSF53732">
    <property type="entry name" value="Aconitase iron-sulfur domain"/>
    <property type="match status" value="1"/>
</dbReference>